<dbReference type="Gene3D" id="2.60.40.10">
    <property type="entry name" value="Immunoglobulins"/>
    <property type="match status" value="1"/>
</dbReference>
<proteinExistence type="predicted"/>
<dbReference type="SMART" id="SM00406">
    <property type="entry name" value="IGv"/>
    <property type="match status" value="1"/>
</dbReference>
<feature type="chain" id="PRO_5045548842" evidence="9">
    <location>
        <begin position="29"/>
        <end position="209"/>
    </location>
</feature>
<keyword evidence="6" id="KW-1015">Disulfide bond</keyword>
<dbReference type="InterPro" id="IPR003599">
    <property type="entry name" value="Ig_sub"/>
</dbReference>
<dbReference type="InterPro" id="IPR007110">
    <property type="entry name" value="Ig-like_dom"/>
</dbReference>
<evidence type="ECO:0000313" key="11">
    <source>
        <dbReference type="Proteomes" id="UP000694871"/>
    </source>
</evidence>
<evidence type="ECO:0000259" key="10">
    <source>
        <dbReference type="PROSITE" id="PS50835"/>
    </source>
</evidence>
<dbReference type="PANTHER" id="PTHR13869:SF19">
    <property type="entry name" value="MYELIN PROTEIN ZERO-LIKE PROTEIN 1"/>
    <property type="match status" value="1"/>
</dbReference>
<keyword evidence="4" id="KW-1133">Transmembrane helix</keyword>
<evidence type="ECO:0000313" key="12">
    <source>
        <dbReference type="RefSeq" id="XP_015268545.1"/>
    </source>
</evidence>
<evidence type="ECO:0000256" key="6">
    <source>
        <dbReference type="ARBA" id="ARBA00023157"/>
    </source>
</evidence>
<accession>A0ABM1K4A8</accession>
<reference evidence="12" key="1">
    <citation type="submission" date="2025-08" db="UniProtKB">
        <authorList>
            <consortium name="RefSeq"/>
        </authorList>
    </citation>
    <scope>IDENTIFICATION</scope>
</reference>
<keyword evidence="5" id="KW-0472">Membrane</keyword>
<dbReference type="Pfam" id="PF07686">
    <property type="entry name" value="V-set"/>
    <property type="match status" value="1"/>
</dbReference>
<evidence type="ECO:0000256" key="5">
    <source>
        <dbReference type="ARBA" id="ARBA00023136"/>
    </source>
</evidence>
<dbReference type="RefSeq" id="XP_015268545.1">
    <property type="nucleotide sequence ID" value="XM_015413059.1"/>
</dbReference>
<dbReference type="InterPro" id="IPR000920">
    <property type="entry name" value="Myelin_P0-rel"/>
</dbReference>
<evidence type="ECO:0000256" key="8">
    <source>
        <dbReference type="ARBA" id="ARBA00023319"/>
    </source>
</evidence>
<dbReference type="PRINTS" id="PR00213">
    <property type="entry name" value="MYELINP0"/>
</dbReference>
<evidence type="ECO:0000256" key="9">
    <source>
        <dbReference type="SAM" id="SignalP"/>
    </source>
</evidence>
<keyword evidence="7" id="KW-0325">Glycoprotein</keyword>
<evidence type="ECO:0000256" key="4">
    <source>
        <dbReference type="ARBA" id="ARBA00022989"/>
    </source>
</evidence>
<feature type="signal peptide" evidence="9">
    <location>
        <begin position="1"/>
        <end position="28"/>
    </location>
</feature>
<dbReference type="SUPFAM" id="SSF48726">
    <property type="entry name" value="Immunoglobulin"/>
    <property type="match status" value="1"/>
</dbReference>
<dbReference type="GeneID" id="107112003"/>
<gene>
    <name evidence="12" type="primary">LOC107112003</name>
</gene>
<keyword evidence="8" id="KW-0393">Immunoglobulin domain</keyword>
<comment type="subcellular location">
    <subcellularLocation>
        <location evidence="1">Membrane</location>
        <topology evidence="1">Single-pass type I membrane protein</topology>
    </subcellularLocation>
</comment>
<evidence type="ECO:0000256" key="3">
    <source>
        <dbReference type="ARBA" id="ARBA00022729"/>
    </source>
</evidence>
<dbReference type="InterPro" id="IPR013783">
    <property type="entry name" value="Ig-like_fold"/>
</dbReference>
<evidence type="ECO:0000256" key="1">
    <source>
        <dbReference type="ARBA" id="ARBA00004479"/>
    </source>
</evidence>
<keyword evidence="11" id="KW-1185">Reference proteome</keyword>
<dbReference type="InterPro" id="IPR036179">
    <property type="entry name" value="Ig-like_dom_sf"/>
</dbReference>
<protein>
    <submittedName>
        <fullName evidence="12">Myelin protein zero-like protein 1</fullName>
    </submittedName>
</protein>
<dbReference type="PANTHER" id="PTHR13869">
    <property type="entry name" value="MYELIN P0 RELATED"/>
    <property type="match status" value="1"/>
</dbReference>
<feature type="domain" description="Ig-like" evidence="10">
    <location>
        <begin position="24"/>
        <end position="137"/>
    </location>
</feature>
<dbReference type="PROSITE" id="PS50835">
    <property type="entry name" value="IG_LIKE"/>
    <property type="match status" value="1"/>
</dbReference>
<evidence type="ECO:0000256" key="7">
    <source>
        <dbReference type="ARBA" id="ARBA00023180"/>
    </source>
</evidence>
<sequence>MASAGLLDVLLVVVVVAAAALGLSHVSAVEVHTAQELRVKNGTVARLRCTFTSWEVISSAASVTWSFQAQGASSAVSFFYYSNGMAYPGQHVPFKDKISWAGDLSKKDASISIADIQFLDSGTYVCDVKNPPDIVVTPGEIRLEVLEREVSGQEQETDVPPTQTDSTEERVFVILQEIKDLVNTKFKSLNNRLDDFESKLDEVRRTLIT</sequence>
<dbReference type="Proteomes" id="UP000694871">
    <property type="component" value="Unplaced"/>
</dbReference>
<keyword evidence="3 9" id="KW-0732">Signal</keyword>
<keyword evidence="2" id="KW-0812">Transmembrane</keyword>
<evidence type="ECO:0000256" key="2">
    <source>
        <dbReference type="ARBA" id="ARBA00022692"/>
    </source>
</evidence>
<dbReference type="InterPro" id="IPR013106">
    <property type="entry name" value="Ig_V-set"/>
</dbReference>
<dbReference type="SMART" id="SM00409">
    <property type="entry name" value="IG"/>
    <property type="match status" value="1"/>
</dbReference>
<name>A0ABM1K4A8_GEKJA</name>
<organism evidence="11 12">
    <name type="scientific">Gekko japonicus</name>
    <name type="common">Schlegel's Japanese gecko</name>
    <dbReference type="NCBI Taxonomy" id="146911"/>
    <lineage>
        <taxon>Eukaryota</taxon>
        <taxon>Metazoa</taxon>
        <taxon>Chordata</taxon>
        <taxon>Craniata</taxon>
        <taxon>Vertebrata</taxon>
        <taxon>Euteleostomi</taxon>
        <taxon>Lepidosauria</taxon>
        <taxon>Squamata</taxon>
        <taxon>Bifurcata</taxon>
        <taxon>Gekkota</taxon>
        <taxon>Gekkonidae</taxon>
        <taxon>Gekkoninae</taxon>
        <taxon>Gekko</taxon>
    </lineage>
</organism>